<dbReference type="GO" id="GO:1904430">
    <property type="term" value="P:negative regulation of t-circle formation"/>
    <property type="evidence" value="ECO:0007669"/>
    <property type="project" value="TreeGrafter"/>
</dbReference>
<dbReference type="InterPro" id="IPR027417">
    <property type="entry name" value="P-loop_NTPase"/>
</dbReference>
<dbReference type="GO" id="GO:0005634">
    <property type="term" value="C:nucleus"/>
    <property type="evidence" value="ECO:0007669"/>
    <property type="project" value="UniProtKB-SubCell"/>
</dbReference>
<keyword evidence="13 16" id="KW-0413">Isomerase</keyword>
<dbReference type="PANTHER" id="PTHR11472:SF34">
    <property type="entry name" value="REGULATOR OF TELOMERE ELONGATION HELICASE 1"/>
    <property type="match status" value="1"/>
</dbReference>
<organism evidence="18 19">
    <name type="scientific">Zosterops lateralis melanops</name>
    <dbReference type="NCBI Taxonomy" id="1220523"/>
    <lineage>
        <taxon>Eukaryota</taxon>
        <taxon>Metazoa</taxon>
        <taxon>Chordata</taxon>
        <taxon>Craniata</taxon>
        <taxon>Vertebrata</taxon>
        <taxon>Euteleostomi</taxon>
        <taxon>Archelosauria</taxon>
        <taxon>Archosauria</taxon>
        <taxon>Dinosauria</taxon>
        <taxon>Saurischia</taxon>
        <taxon>Theropoda</taxon>
        <taxon>Coelurosauria</taxon>
        <taxon>Aves</taxon>
        <taxon>Neognathae</taxon>
        <taxon>Neoaves</taxon>
        <taxon>Telluraves</taxon>
        <taxon>Australaves</taxon>
        <taxon>Passeriformes</taxon>
        <taxon>Sylvioidea</taxon>
        <taxon>Zosteropidae</taxon>
        <taxon>Zosterops</taxon>
    </lineage>
</organism>
<dbReference type="InterPro" id="IPR030845">
    <property type="entry name" value="RTEL1"/>
</dbReference>
<dbReference type="GO" id="GO:0006281">
    <property type="term" value="P:DNA repair"/>
    <property type="evidence" value="ECO:0007669"/>
    <property type="project" value="UniProtKB-UniRule"/>
</dbReference>
<evidence type="ECO:0000256" key="4">
    <source>
        <dbReference type="ARBA" id="ARBA00022741"/>
    </source>
</evidence>
<dbReference type="InterPro" id="IPR045028">
    <property type="entry name" value="DinG/Rad3-like"/>
</dbReference>
<evidence type="ECO:0000256" key="13">
    <source>
        <dbReference type="ARBA" id="ARBA00023235"/>
    </source>
</evidence>
<comment type="caution">
    <text evidence="16">Lacks conserved residue(s) required for the propagation of feature annotation.</text>
</comment>
<dbReference type="InterPro" id="IPR006555">
    <property type="entry name" value="ATP-dep_Helicase_C"/>
</dbReference>
<dbReference type="Gene3D" id="3.40.50.300">
    <property type="entry name" value="P-loop containing nucleotide triphosphate hydrolases"/>
    <property type="match status" value="2"/>
</dbReference>
<dbReference type="Ensembl" id="ENSZLMT00000000787.1">
    <property type="protein sequence ID" value="ENSZLMP00000000753.1"/>
    <property type="gene ID" value="ENSZLMG00000000628.1"/>
</dbReference>
<accession>A0A8D2NPB9</accession>
<comment type="function">
    <text evidence="16">A probable ATP-dependent DNA helicase implicated in telomere-length regulation, DNA repair and the maintenance of genomic stability. Acts as an anti-recombinase to counteract toxic recombination and limit crossover during meiosis. Regulates meiotic recombination and crossover homeostasis by physically dissociating strand invasion events and thereby promotes noncrossover repair by meiotic synthesis dependent strand annealing (SDSA) as well as disassembly of D loop recombination intermediates. Also disassembles T loops and prevents telomere fragility by counteracting telomeric G4-DNA structures, which together ensure the dynamics and stability of the telomere.</text>
</comment>
<evidence type="ECO:0000256" key="2">
    <source>
        <dbReference type="ARBA" id="ARBA00022485"/>
    </source>
</evidence>
<keyword evidence="4 16" id="KW-0547">Nucleotide-binding</keyword>
<keyword evidence="8 16" id="KW-0067">ATP-binding</keyword>
<dbReference type="GO" id="GO:0051539">
    <property type="term" value="F:4 iron, 4 sulfur cluster binding"/>
    <property type="evidence" value="ECO:0007669"/>
    <property type="project" value="UniProtKB-UniRule"/>
</dbReference>
<dbReference type="CDD" id="cd17970">
    <property type="entry name" value="DEAHc_FancJ"/>
    <property type="match status" value="1"/>
</dbReference>
<feature type="domain" description="Helicase ATP-binding" evidence="17">
    <location>
        <begin position="7"/>
        <end position="283"/>
    </location>
</feature>
<dbReference type="GO" id="GO:0010569">
    <property type="term" value="P:regulation of double-strand break repair via homologous recombination"/>
    <property type="evidence" value="ECO:0007669"/>
    <property type="project" value="UniProtKB-UniRule"/>
</dbReference>
<dbReference type="Gene3D" id="1.20.1160.20">
    <property type="match status" value="2"/>
</dbReference>
<evidence type="ECO:0000313" key="18">
    <source>
        <dbReference type="Ensembl" id="ENSZLMP00000000753.1"/>
    </source>
</evidence>
<dbReference type="GO" id="GO:0070182">
    <property type="term" value="F:DNA polymerase binding"/>
    <property type="evidence" value="ECO:0007669"/>
    <property type="project" value="TreeGrafter"/>
</dbReference>
<dbReference type="GO" id="GO:0090657">
    <property type="term" value="P:telomeric loop disassembly"/>
    <property type="evidence" value="ECO:0007669"/>
    <property type="project" value="TreeGrafter"/>
</dbReference>
<comment type="similarity">
    <text evidence="16">Belongs to the helicase family. RAD3/XPD subfamily.</text>
</comment>
<evidence type="ECO:0000313" key="19">
    <source>
        <dbReference type="Proteomes" id="UP000694401"/>
    </source>
</evidence>
<evidence type="ECO:0000256" key="10">
    <source>
        <dbReference type="ARBA" id="ARBA00023014"/>
    </source>
</evidence>
<keyword evidence="11 16" id="KW-0238">DNA-binding</keyword>
<comment type="subcellular location">
    <subcellularLocation>
        <location evidence="1 16">Nucleus</location>
    </subcellularLocation>
</comment>
<dbReference type="AlphaFoldDB" id="A0A8D2NPB9"/>
<evidence type="ECO:0000256" key="5">
    <source>
        <dbReference type="ARBA" id="ARBA00022763"/>
    </source>
</evidence>
<evidence type="ECO:0000256" key="7">
    <source>
        <dbReference type="ARBA" id="ARBA00022806"/>
    </source>
</evidence>
<evidence type="ECO:0000256" key="9">
    <source>
        <dbReference type="ARBA" id="ARBA00023004"/>
    </source>
</evidence>
<evidence type="ECO:0000256" key="15">
    <source>
        <dbReference type="ARBA" id="ARBA00049360"/>
    </source>
</evidence>
<evidence type="ECO:0000256" key="16">
    <source>
        <dbReference type="HAMAP-Rule" id="MF_03065"/>
    </source>
</evidence>
<evidence type="ECO:0000256" key="14">
    <source>
        <dbReference type="ARBA" id="ARBA00023242"/>
    </source>
</evidence>
<keyword evidence="9" id="KW-0408">Iron</keyword>
<comment type="catalytic activity">
    <reaction evidence="15 16">
        <text>ATP + H2O = ADP + phosphate + H(+)</text>
        <dbReference type="Rhea" id="RHEA:13065"/>
        <dbReference type="ChEBI" id="CHEBI:15377"/>
        <dbReference type="ChEBI" id="CHEBI:15378"/>
        <dbReference type="ChEBI" id="CHEBI:30616"/>
        <dbReference type="ChEBI" id="CHEBI:43474"/>
        <dbReference type="ChEBI" id="CHEBI:456216"/>
    </reaction>
</comment>
<dbReference type="Pfam" id="PF23109">
    <property type="entry name" value="ARCH_RTEL1"/>
    <property type="match status" value="1"/>
</dbReference>
<evidence type="ECO:0000256" key="12">
    <source>
        <dbReference type="ARBA" id="ARBA00023204"/>
    </source>
</evidence>
<keyword evidence="3" id="KW-0479">Metal-binding</keyword>
<dbReference type="EC" id="5.6.2.-" evidence="16"/>
<keyword evidence="2" id="KW-0004">4Fe-4S</keyword>
<keyword evidence="12 16" id="KW-0234">DNA repair</keyword>
<evidence type="ECO:0000256" key="1">
    <source>
        <dbReference type="ARBA" id="ARBA00004123"/>
    </source>
</evidence>
<evidence type="ECO:0000256" key="3">
    <source>
        <dbReference type="ARBA" id="ARBA00022723"/>
    </source>
</evidence>
<dbReference type="SUPFAM" id="SSF52540">
    <property type="entry name" value="P-loop containing nucleoside triphosphate hydrolases"/>
    <property type="match status" value="2"/>
</dbReference>
<dbReference type="InterPro" id="IPR006554">
    <property type="entry name" value="Helicase-like_DEXD_c2"/>
</dbReference>
<dbReference type="Pfam" id="PF06733">
    <property type="entry name" value="DEAD_2"/>
    <property type="match status" value="1"/>
</dbReference>
<reference evidence="18" key="2">
    <citation type="submission" date="2025-09" db="UniProtKB">
        <authorList>
            <consortium name="Ensembl"/>
        </authorList>
    </citation>
    <scope>IDENTIFICATION</scope>
</reference>
<evidence type="ECO:0000256" key="11">
    <source>
        <dbReference type="ARBA" id="ARBA00023125"/>
    </source>
</evidence>
<protein>
    <recommendedName>
        <fullName evidence="16">Regulator of telomere elongation helicase 1</fullName>
        <ecNumber evidence="16">5.6.2.-</ecNumber>
    </recommendedName>
</protein>
<dbReference type="GO" id="GO:0003678">
    <property type="term" value="F:DNA helicase activity"/>
    <property type="evidence" value="ECO:0007669"/>
    <property type="project" value="UniProtKB-UniRule"/>
</dbReference>
<dbReference type="InterPro" id="IPR049909">
    <property type="entry name" value="Rtel1_HHD"/>
</dbReference>
<dbReference type="CDD" id="cd13932">
    <property type="entry name" value="HN_RTEL1"/>
    <property type="match status" value="2"/>
</dbReference>
<dbReference type="GO" id="GO:0016818">
    <property type="term" value="F:hydrolase activity, acting on acid anhydrides, in phosphorus-containing anhydrides"/>
    <property type="evidence" value="ECO:0007669"/>
    <property type="project" value="InterPro"/>
</dbReference>
<gene>
    <name evidence="16" type="primary">RTEL1</name>
</gene>
<reference evidence="18" key="1">
    <citation type="submission" date="2025-08" db="UniProtKB">
        <authorList>
            <consortium name="Ensembl"/>
        </authorList>
    </citation>
    <scope>IDENTIFICATION</scope>
</reference>
<dbReference type="SMART" id="SM00488">
    <property type="entry name" value="DEXDc2"/>
    <property type="match status" value="1"/>
</dbReference>
<dbReference type="CDD" id="cd18788">
    <property type="entry name" value="SF2_C_XPD"/>
    <property type="match status" value="1"/>
</dbReference>
<dbReference type="Pfam" id="PF13307">
    <property type="entry name" value="Helicase_C_2"/>
    <property type="match status" value="1"/>
</dbReference>
<dbReference type="InterPro" id="IPR010614">
    <property type="entry name" value="RAD3-like_helicase_DEAD"/>
</dbReference>
<dbReference type="Pfam" id="PF23116">
    <property type="entry name" value="HHD_RTEL1"/>
    <property type="match status" value="1"/>
</dbReference>
<dbReference type="Proteomes" id="UP000694401">
    <property type="component" value="Unassembled WGS sequence"/>
</dbReference>
<dbReference type="GO" id="GO:0003677">
    <property type="term" value="F:DNA binding"/>
    <property type="evidence" value="ECO:0007669"/>
    <property type="project" value="UniProtKB-UniRule"/>
</dbReference>
<sequence>MPRITLNGITVDFPFQPYPCQKAYMAKVLECLQKKVNGILESPTGTGKTLCLLCSTLAWREHFKDTISARKIAQRMNGVELFPDRPVSSWGTAATDGDVPTYYTDIPKIIYASRTHSQLTQVINELKNTVYRPKICVLGSREQLCINPEVKRQEGNHMQIYMCRMKVMARACHFYNNVEEKSTEKELIESIMDIEDLHYSLLKQQADIIFMPYNYLLDSKSRKSHNLDLKGTVVIFDEAHNVEKLCEESSSFDLTPYDLASAMDAINVVLEEQAKVVQQNEINAEFNMELAKILLQLESAIDAVELPANGSGVTKEGSYIFDLFAEAQITWQTKSSLLESLEQILQFLSGRKSMNIFSCFTQTFLFKVFVTFLQVHIHVDNGNQKKKQRTDLWNSSSSKRQGKTLSYWCFSPGYSMHELVRQGVRTIILTSGTLSPLSSFTMEMQIPFPVSTLLSYLTAGNLVRVVPHGLLVFFPSYPVMDKSLEYWREHDFAKRIEEVKPMFVEPRNKGSFSEVIDAYYDKVTCPKSNGAAFLAVCRGKASEGLDFADINGRGVIITGLPFPPRMEPRIILKMQFLDEMRKSGAGAQYLSGREWYSQQASRAVNQAIGRVIRHRQDYGAIFLCDQRFTTCDVRSKLPSWVRPYVNVFDNFGHAVRSVSLFFRVAQEIVSCPPGHTGSLSESNAAPSTSSEQILSLQKAKNLDDHVPSLKRKRKVNGDGTPSLCVEYEQEFVSPRRKCVGLLDALEHSEKSSEDAHRLSTLSLQYEKRLTDEQKGGRKKIKLVSNTPAEPKKARATFYIATVKGTLSQQNYELFSKALQQYKKTDDFHAMLSQMSSLFLEDEKKHVLLRDFYQFVRPQHKKQFDEACCNLTGVGCGYKPEHSLPREERELLARRMGEDQQKSTFSKASCAQLNPGLHLNQGGSHLATGLNSHHQALRTAYLSDVQRALDKSSYSQFHSALLAYKKTDNYDAMVSVIAALTTERPQDFHLLQRFYMFVRPHHKEQFRKLCKDLTGMVCGDGEKQLQQLEQSEGKPQSLESCTKRISHLQGRFYCSNCKCEDDVPFKCPLCDFICCKTCWKQIGGRLCPKLGFLYLCLFLSCLHVFSGLNLHKQQAVEST</sequence>
<keyword evidence="6 16" id="KW-0378">Hydrolase</keyword>
<keyword evidence="10" id="KW-0411">Iron-sulfur</keyword>
<dbReference type="PANTHER" id="PTHR11472">
    <property type="entry name" value="DNA REPAIR DEAD HELICASE RAD3/XP-D SUBFAMILY MEMBER"/>
    <property type="match status" value="1"/>
</dbReference>
<keyword evidence="7 16" id="KW-0347">Helicase</keyword>
<keyword evidence="19" id="KW-1185">Reference proteome</keyword>
<dbReference type="PROSITE" id="PS51193">
    <property type="entry name" value="HELICASE_ATP_BIND_2"/>
    <property type="match status" value="1"/>
</dbReference>
<dbReference type="InterPro" id="IPR014013">
    <property type="entry name" value="Helic_SF1/SF2_ATP-bd_DinG/Rad3"/>
</dbReference>
<dbReference type="GO" id="GO:0045910">
    <property type="term" value="P:negative regulation of DNA recombination"/>
    <property type="evidence" value="ECO:0007669"/>
    <property type="project" value="TreeGrafter"/>
</dbReference>
<dbReference type="GO" id="GO:0046872">
    <property type="term" value="F:metal ion binding"/>
    <property type="evidence" value="ECO:0007669"/>
    <property type="project" value="UniProtKB-UniRule"/>
</dbReference>
<evidence type="ECO:0000256" key="6">
    <source>
        <dbReference type="ARBA" id="ARBA00022801"/>
    </source>
</evidence>
<proteinExistence type="inferred from homology"/>
<dbReference type="HAMAP" id="MF_03065">
    <property type="entry name" value="RTEL1"/>
    <property type="match status" value="1"/>
</dbReference>
<evidence type="ECO:0000259" key="17">
    <source>
        <dbReference type="PROSITE" id="PS51193"/>
    </source>
</evidence>
<dbReference type="GO" id="GO:0006260">
    <property type="term" value="P:DNA replication"/>
    <property type="evidence" value="ECO:0007669"/>
    <property type="project" value="InterPro"/>
</dbReference>
<dbReference type="FunFam" id="3.40.50.300:FF:000431">
    <property type="entry name" value="Regulator of telomere elongation helicase 1"/>
    <property type="match status" value="1"/>
</dbReference>
<dbReference type="SMART" id="SM00491">
    <property type="entry name" value="HELICc2"/>
    <property type="match status" value="1"/>
</dbReference>
<keyword evidence="5 16" id="KW-0227">DNA damage</keyword>
<keyword evidence="14 16" id="KW-0539">Nucleus</keyword>
<dbReference type="GO" id="GO:0006310">
    <property type="term" value="P:DNA recombination"/>
    <property type="evidence" value="ECO:0007669"/>
    <property type="project" value="InterPro"/>
</dbReference>
<dbReference type="InterPro" id="IPR057498">
    <property type="entry name" value="Rtel1_ARCH"/>
</dbReference>
<name>A0A8D2NPB9_ZOSLA</name>
<dbReference type="GO" id="GO:0005524">
    <property type="term" value="F:ATP binding"/>
    <property type="evidence" value="ECO:0007669"/>
    <property type="project" value="UniProtKB-UniRule"/>
</dbReference>
<dbReference type="FunFam" id="3.40.50.300:FF:000691">
    <property type="entry name" value="Regulator of telomere elongation helicase 1"/>
    <property type="match status" value="1"/>
</dbReference>
<evidence type="ECO:0000256" key="8">
    <source>
        <dbReference type="ARBA" id="ARBA00022840"/>
    </source>
</evidence>